<dbReference type="GO" id="GO:0006508">
    <property type="term" value="P:proteolysis"/>
    <property type="evidence" value="ECO:0007669"/>
    <property type="project" value="UniProtKB-KW"/>
</dbReference>
<organism evidence="4">
    <name type="scientific">Streptomyces anulatus</name>
    <name type="common">Streptomyces chrysomallus</name>
    <dbReference type="NCBI Taxonomy" id="1892"/>
    <lineage>
        <taxon>Bacteria</taxon>
        <taxon>Bacillati</taxon>
        <taxon>Actinomycetota</taxon>
        <taxon>Actinomycetes</taxon>
        <taxon>Kitasatosporales</taxon>
        <taxon>Streptomycetaceae</taxon>
        <taxon>Streptomyces</taxon>
    </lineage>
</organism>
<dbReference type="InterPro" id="IPR036852">
    <property type="entry name" value="Peptidase_S8/S53_dom_sf"/>
</dbReference>
<evidence type="ECO:0000256" key="3">
    <source>
        <dbReference type="SAM" id="MobiDB-lite"/>
    </source>
</evidence>
<sequence>MTWSLRGRGPEDVPVLADPGPPLGRPAGPATGRGVRVCVVDSGVERDHPLIGPLAGSWVVVK</sequence>
<evidence type="ECO:0000256" key="2">
    <source>
        <dbReference type="ARBA" id="ARBA00022801"/>
    </source>
</evidence>
<dbReference type="GO" id="GO:0004252">
    <property type="term" value="F:serine-type endopeptidase activity"/>
    <property type="evidence" value="ECO:0007669"/>
    <property type="project" value="InterPro"/>
</dbReference>
<dbReference type="SUPFAM" id="SSF52743">
    <property type="entry name" value="Subtilisin-like"/>
    <property type="match status" value="1"/>
</dbReference>
<accession>A0A6G3SNF7</accession>
<evidence type="ECO:0000256" key="1">
    <source>
        <dbReference type="ARBA" id="ARBA00011073"/>
    </source>
</evidence>
<dbReference type="AlphaFoldDB" id="A0A6G3SNF7"/>
<feature type="non-terminal residue" evidence="4">
    <location>
        <position position="62"/>
    </location>
</feature>
<comment type="caution">
    <text evidence="4">The sequence shown here is derived from an EMBL/GenBank/DDBJ whole genome shotgun (WGS) entry which is preliminary data.</text>
</comment>
<dbReference type="PROSITE" id="PS00136">
    <property type="entry name" value="SUBTILASE_ASP"/>
    <property type="match status" value="1"/>
</dbReference>
<keyword evidence="4" id="KW-0645">Protease</keyword>
<keyword evidence="2" id="KW-0378">Hydrolase</keyword>
<dbReference type="InterPro" id="IPR023827">
    <property type="entry name" value="Peptidase_S8_Asp-AS"/>
</dbReference>
<evidence type="ECO:0000313" key="4">
    <source>
        <dbReference type="EMBL" id="NEB84393.1"/>
    </source>
</evidence>
<dbReference type="EMBL" id="JAAGMK010000259">
    <property type="protein sequence ID" value="NEB84393.1"/>
    <property type="molecule type" value="Genomic_DNA"/>
</dbReference>
<protein>
    <submittedName>
        <fullName evidence="4">Serine protease</fullName>
    </submittedName>
</protein>
<reference evidence="4" key="1">
    <citation type="submission" date="2020-01" db="EMBL/GenBank/DDBJ databases">
        <title>Insect and environment-associated Actinomycetes.</title>
        <authorList>
            <person name="Currrie C."/>
            <person name="Chevrette M."/>
            <person name="Carlson C."/>
            <person name="Stubbendieck R."/>
            <person name="Wendt-Pienkowski E."/>
        </authorList>
    </citation>
    <scope>NUCLEOTIDE SEQUENCE</scope>
    <source>
        <strain evidence="4">SID505</strain>
    </source>
</reference>
<gene>
    <name evidence="4" type="ORF">G3I43_09415</name>
</gene>
<name>A0A6G3SNF7_STRAQ</name>
<proteinExistence type="inferred from homology"/>
<comment type="similarity">
    <text evidence="1">Belongs to the peptidase S8 family.</text>
</comment>
<feature type="region of interest" description="Disordered" evidence="3">
    <location>
        <begin position="1"/>
        <end position="32"/>
    </location>
</feature>